<comment type="caution">
    <text evidence="1">The sequence shown here is derived from an EMBL/GenBank/DDBJ whole genome shotgun (WGS) entry which is preliminary data.</text>
</comment>
<evidence type="ECO:0000313" key="2">
    <source>
        <dbReference type="Proteomes" id="UP000247973"/>
    </source>
</evidence>
<accession>A0A2V3PL17</accession>
<organism evidence="1 2">
    <name type="scientific">Dysgonomonas alginatilytica</name>
    <dbReference type="NCBI Taxonomy" id="1605892"/>
    <lineage>
        <taxon>Bacteria</taxon>
        <taxon>Pseudomonadati</taxon>
        <taxon>Bacteroidota</taxon>
        <taxon>Bacteroidia</taxon>
        <taxon>Bacteroidales</taxon>
        <taxon>Dysgonomonadaceae</taxon>
        <taxon>Dysgonomonas</taxon>
    </lineage>
</organism>
<dbReference type="EMBL" id="QICL01000036">
    <property type="protein sequence ID" value="PXV59401.1"/>
    <property type="molecule type" value="Genomic_DNA"/>
</dbReference>
<name>A0A2V3PL17_9BACT</name>
<keyword evidence="2" id="KW-1185">Reference proteome</keyword>
<sequence>MSKLQLKKLLNSMDKSDIISLMLEMYDTKKEIKEYLDYYTSPNEKEQFLKYKKIIQKEYSLNMSEPNTRLSVAKKAISDFSKLKPSPILEAELMIYLVECGCKYTYNYGDMWEGFYDGMVNNFIRALKFMQKHSLLTEFRINAENCVKWASPCGYGFAGEIKDIFHEYYGRQY</sequence>
<dbReference type="AlphaFoldDB" id="A0A2V3PL17"/>
<protein>
    <submittedName>
        <fullName evidence="1">Uncharacterized protein</fullName>
    </submittedName>
</protein>
<dbReference type="InterPro" id="IPR046153">
    <property type="entry name" value="DUF6155"/>
</dbReference>
<dbReference type="Proteomes" id="UP000247973">
    <property type="component" value="Unassembled WGS sequence"/>
</dbReference>
<dbReference type="RefSeq" id="WP_110312329.1">
    <property type="nucleotide sequence ID" value="NZ_QICL01000036.1"/>
</dbReference>
<dbReference type="Pfam" id="PF19652">
    <property type="entry name" value="DUF6155"/>
    <property type="match status" value="1"/>
</dbReference>
<gene>
    <name evidence="1" type="ORF">CLV62_13622</name>
</gene>
<proteinExistence type="predicted"/>
<reference evidence="1 2" key="1">
    <citation type="submission" date="2018-03" db="EMBL/GenBank/DDBJ databases">
        <title>Genomic Encyclopedia of Archaeal and Bacterial Type Strains, Phase II (KMG-II): from individual species to whole genera.</title>
        <authorList>
            <person name="Goeker M."/>
        </authorList>
    </citation>
    <scope>NUCLEOTIDE SEQUENCE [LARGE SCALE GENOMIC DNA]</scope>
    <source>
        <strain evidence="1 2">DSM 100214</strain>
    </source>
</reference>
<evidence type="ECO:0000313" key="1">
    <source>
        <dbReference type="EMBL" id="PXV59401.1"/>
    </source>
</evidence>